<evidence type="ECO:0000256" key="7">
    <source>
        <dbReference type="SAM" id="Phobius"/>
    </source>
</evidence>
<comment type="caution">
    <text evidence="9">The sequence shown here is derived from an EMBL/GenBank/DDBJ whole genome shotgun (WGS) entry which is preliminary data.</text>
</comment>
<dbReference type="Gene3D" id="1.20.1250.20">
    <property type="entry name" value="MFS general substrate transporter like domains"/>
    <property type="match status" value="1"/>
</dbReference>
<sequence>MTGSSDPASVRAAVRASGLGLWAQLRVATRPVRVIVISGLFMTIGFYMLVPFLAAHLQQGLGFTAGVIGLVLGLRTFCQQGLYVVGGSLSDRLGCRSLIVAGALVRAIGFLMFGFATTLPIVVVAAVLTGLGGVLFGPASRSYLAQEAVGADRVQASRSTWPVPRSESCWAR</sequence>
<reference evidence="10" key="1">
    <citation type="journal article" date="2019" name="Int. J. Syst. Evol. Microbiol.">
        <title>The Global Catalogue of Microorganisms (GCM) 10K type strain sequencing project: providing services to taxonomists for standard genome sequencing and annotation.</title>
        <authorList>
            <consortium name="The Broad Institute Genomics Platform"/>
            <consortium name="The Broad Institute Genome Sequencing Center for Infectious Disease"/>
            <person name="Wu L."/>
            <person name="Ma J."/>
        </authorList>
    </citation>
    <scope>NUCLEOTIDE SEQUENCE [LARGE SCALE GENOMIC DNA]</scope>
    <source>
        <strain evidence="10">CGMCC 4.7241</strain>
    </source>
</reference>
<organism evidence="9 10">
    <name type="scientific">Tenggerimyces flavus</name>
    <dbReference type="NCBI Taxonomy" id="1708749"/>
    <lineage>
        <taxon>Bacteria</taxon>
        <taxon>Bacillati</taxon>
        <taxon>Actinomycetota</taxon>
        <taxon>Actinomycetes</taxon>
        <taxon>Propionibacteriales</taxon>
        <taxon>Nocardioidaceae</taxon>
        <taxon>Tenggerimyces</taxon>
    </lineage>
</organism>
<evidence type="ECO:0000256" key="4">
    <source>
        <dbReference type="ARBA" id="ARBA00022692"/>
    </source>
</evidence>
<evidence type="ECO:0000313" key="10">
    <source>
        <dbReference type="Proteomes" id="UP001595699"/>
    </source>
</evidence>
<name>A0ABV7YIL0_9ACTN</name>
<dbReference type="PANTHER" id="PTHR23517:SF2">
    <property type="entry name" value="MULTIDRUG RESISTANCE PROTEIN MDTH"/>
    <property type="match status" value="1"/>
</dbReference>
<dbReference type="Proteomes" id="UP001595699">
    <property type="component" value="Unassembled WGS sequence"/>
</dbReference>
<keyword evidence="5 7" id="KW-1133">Transmembrane helix</keyword>
<gene>
    <name evidence="9" type="ORF">ACFOUW_28110</name>
</gene>
<dbReference type="InterPro" id="IPR011701">
    <property type="entry name" value="MFS"/>
</dbReference>
<keyword evidence="6 7" id="KW-0472">Membrane</keyword>
<evidence type="ECO:0000313" key="9">
    <source>
        <dbReference type="EMBL" id="MFC3764733.1"/>
    </source>
</evidence>
<dbReference type="InterPro" id="IPR036259">
    <property type="entry name" value="MFS_trans_sf"/>
</dbReference>
<dbReference type="PANTHER" id="PTHR23517">
    <property type="entry name" value="RESISTANCE PROTEIN MDTM, PUTATIVE-RELATED-RELATED"/>
    <property type="match status" value="1"/>
</dbReference>
<dbReference type="RefSeq" id="WP_275577204.1">
    <property type="nucleotide sequence ID" value="NZ_JAFBCM010000001.1"/>
</dbReference>
<keyword evidence="3" id="KW-1003">Cell membrane</keyword>
<evidence type="ECO:0000259" key="8">
    <source>
        <dbReference type="PROSITE" id="PS50850"/>
    </source>
</evidence>
<keyword evidence="2" id="KW-0813">Transport</keyword>
<evidence type="ECO:0000256" key="5">
    <source>
        <dbReference type="ARBA" id="ARBA00022989"/>
    </source>
</evidence>
<accession>A0ABV7YIL0</accession>
<protein>
    <submittedName>
        <fullName evidence="9">MFS transporter</fullName>
    </submittedName>
</protein>
<keyword evidence="10" id="KW-1185">Reference proteome</keyword>
<evidence type="ECO:0000256" key="3">
    <source>
        <dbReference type="ARBA" id="ARBA00022475"/>
    </source>
</evidence>
<feature type="domain" description="Major facilitator superfamily (MFS) profile" evidence="8">
    <location>
        <begin position="31"/>
        <end position="172"/>
    </location>
</feature>
<evidence type="ECO:0000256" key="1">
    <source>
        <dbReference type="ARBA" id="ARBA00004651"/>
    </source>
</evidence>
<evidence type="ECO:0000256" key="6">
    <source>
        <dbReference type="ARBA" id="ARBA00023136"/>
    </source>
</evidence>
<dbReference type="InterPro" id="IPR020846">
    <property type="entry name" value="MFS_dom"/>
</dbReference>
<comment type="subcellular location">
    <subcellularLocation>
        <location evidence="1">Cell membrane</location>
        <topology evidence="1">Multi-pass membrane protein</topology>
    </subcellularLocation>
</comment>
<feature type="transmembrane region" description="Helical" evidence="7">
    <location>
        <begin position="34"/>
        <end position="54"/>
    </location>
</feature>
<proteinExistence type="predicted"/>
<keyword evidence="4 7" id="KW-0812">Transmembrane</keyword>
<feature type="transmembrane region" description="Helical" evidence="7">
    <location>
        <begin position="60"/>
        <end position="78"/>
    </location>
</feature>
<dbReference type="EMBL" id="JBHRZH010000032">
    <property type="protein sequence ID" value="MFC3764733.1"/>
    <property type="molecule type" value="Genomic_DNA"/>
</dbReference>
<evidence type="ECO:0000256" key="2">
    <source>
        <dbReference type="ARBA" id="ARBA00022448"/>
    </source>
</evidence>
<dbReference type="PROSITE" id="PS50850">
    <property type="entry name" value="MFS"/>
    <property type="match status" value="1"/>
</dbReference>
<dbReference type="Pfam" id="PF07690">
    <property type="entry name" value="MFS_1"/>
    <property type="match status" value="1"/>
</dbReference>
<dbReference type="SUPFAM" id="SSF103473">
    <property type="entry name" value="MFS general substrate transporter"/>
    <property type="match status" value="1"/>
</dbReference>
<dbReference type="InterPro" id="IPR050171">
    <property type="entry name" value="MFS_Transporters"/>
</dbReference>